<protein>
    <submittedName>
        <fullName evidence="1">Uncharacterized protein</fullName>
    </submittedName>
</protein>
<organism evidence="1 2">
    <name type="scientific">Dactylosporangium cerinum</name>
    <dbReference type="NCBI Taxonomy" id="1434730"/>
    <lineage>
        <taxon>Bacteria</taxon>
        <taxon>Bacillati</taxon>
        <taxon>Actinomycetota</taxon>
        <taxon>Actinomycetes</taxon>
        <taxon>Micromonosporales</taxon>
        <taxon>Micromonosporaceae</taxon>
        <taxon>Dactylosporangium</taxon>
    </lineage>
</organism>
<evidence type="ECO:0000313" key="1">
    <source>
        <dbReference type="EMBL" id="MFC4998545.1"/>
    </source>
</evidence>
<name>A0ABV9VQ98_9ACTN</name>
<sequence>MAETLVRSVRGWRSASAVDLLADALSGFNVQVRVARGGGAGLTTLVFADDATLMHDPLGPFAVDPRSVPRNSLVTRGIP</sequence>
<gene>
    <name evidence="1" type="ORF">ACFPIJ_11950</name>
</gene>
<evidence type="ECO:0000313" key="2">
    <source>
        <dbReference type="Proteomes" id="UP001595912"/>
    </source>
</evidence>
<dbReference type="EMBL" id="JBHSIU010000012">
    <property type="protein sequence ID" value="MFC4998545.1"/>
    <property type="molecule type" value="Genomic_DNA"/>
</dbReference>
<reference evidence="2" key="1">
    <citation type="journal article" date="2019" name="Int. J. Syst. Evol. Microbiol.">
        <title>The Global Catalogue of Microorganisms (GCM) 10K type strain sequencing project: providing services to taxonomists for standard genome sequencing and annotation.</title>
        <authorList>
            <consortium name="The Broad Institute Genomics Platform"/>
            <consortium name="The Broad Institute Genome Sequencing Center for Infectious Disease"/>
            <person name="Wu L."/>
            <person name="Ma J."/>
        </authorList>
    </citation>
    <scope>NUCLEOTIDE SEQUENCE [LARGE SCALE GENOMIC DNA]</scope>
    <source>
        <strain evidence="2">CGMCC 4.7152</strain>
    </source>
</reference>
<accession>A0ABV9VQ98</accession>
<proteinExistence type="predicted"/>
<dbReference type="Proteomes" id="UP001595912">
    <property type="component" value="Unassembled WGS sequence"/>
</dbReference>
<keyword evidence="2" id="KW-1185">Reference proteome</keyword>
<dbReference type="RefSeq" id="WP_380114801.1">
    <property type="nucleotide sequence ID" value="NZ_JBHSIU010000012.1"/>
</dbReference>
<comment type="caution">
    <text evidence="1">The sequence shown here is derived from an EMBL/GenBank/DDBJ whole genome shotgun (WGS) entry which is preliminary data.</text>
</comment>